<organism evidence="2 3">
    <name type="scientific">Araneus ventricosus</name>
    <name type="common">Orbweaver spider</name>
    <name type="synonym">Epeira ventricosa</name>
    <dbReference type="NCBI Taxonomy" id="182803"/>
    <lineage>
        <taxon>Eukaryota</taxon>
        <taxon>Metazoa</taxon>
        <taxon>Ecdysozoa</taxon>
        <taxon>Arthropoda</taxon>
        <taxon>Chelicerata</taxon>
        <taxon>Arachnida</taxon>
        <taxon>Araneae</taxon>
        <taxon>Araneomorphae</taxon>
        <taxon>Entelegynae</taxon>
        <taxon>Araneoidea</taxon>
        <taxon>Araneidae</taxon>
        <taxon>Araneus</taxon>
    </lineage>
</organism>
<gene>
    <name evidence="2" type="ORF">AVEN_232050_1</name>
</gene>
<evidence type="ECO:0000313" key="3">
    <source>
        <dbReference type="Proteomes" id="UP000499080"/>
    </source>
</evidence>
<keyword evidence="3" id="KW-1185">Reference proteome</keyword>
<reference evidence="2 3" key="1">
    <citation type="journal article" date="2019" name="Sci. Rep.">
        <title>Orb-weaving spider Araneus ventricosus genome elucidates the spidroin gene catalogue.</title>
        <authorList>
            <person name="Kono N."/>
            <person name="Nakamura H."/>
            <person name="Ohtoshi R."/>
            <person name="Moran D.A.P."/>
            <person name="Shinohara A."/>
            <person name="Yoshida Y."/>
            <person name="Fujiwara M."/>
            <person name="Mori M."/>
            <person name="Tomita M."/>
            <person name="Arakawa K."/>
        </authorList>
    </citation>
    <scope>NUCLEOTIDE SEQUENCE [LARGE SCALE GENOMIC DNA]</scope>
</reference>
<name>A0A4Y2EIJ6_ARAVE</name>
<evidence type="ECO:0000256" key="1">
    <source>
        <dbReference type="SAM" id="MobiDB-lite"/>
    </source>
</evidence>
<dbReference type="Gene3D" id="3.30.420.10">
    <property type="entry name" value="Ribonuclease H-like superfamily/Ribonuclease H"/>
    <property type="match status" value="1"/>
</dbReference>
<comment type="caution">
    <text evidence="2">The sequence shown here is derived from an EMBL/GenBank/DDBJ whole genome shotgun (WGS) entry which is preliminary data.</text>
</comment>
<proteinExistence type="predicted"/>
<dbReference type="InterPro" id="IPR036397">
    <property type="entry name" value="RNaseH_sf"/>
</dbReference>
<dbReference type="EMBL" id="BGPR01000623">
    <property type="protein sequence ID" value="GBM28960.1"/>
    <property type="molecule type" value="Genomic_DNA"/>
</dbReference>
<protein>
    <submittedName>
        <fullName evidence="2">Uncharacterized protein</fullName>
    </submittedName>
</protein>
<evidence type="ECO:0000313" key="2">
    <source>
        <dbReference type="EMBL" id="GBM28960.1"/>
    </source>
</evidence>
<dbReference type="OrthoDB" id="9996331at2759"/>
<feature type="region of interest" description="Disordered" evidence="1">
    <location>
        <begin position="72"/>
        <end position="102"/>
    </location>
</feature>
<sequence>MNQHVSFNILDDQALPFSQHLHDEYAFVTPIFEDDNSTVHRAGRICDWFDEHSHTLLHLDWSAKSSDLNRNSVGHVGTAGKTPKSASPHFGGFARSNLQQVA</sequence>
<dbReference type="GO" id="GO:0003676">
    <property type="term" value="F:nucleic acid binding"/>
    <property type="evidence" value="ECO:0007669"/>
    <property type="project" value="InterPro"/>
</dbReference>
<accession>A0A4Y2EIJ6</accession>
<dbReference type="AlphaFoldDB" id="A0A4Y2EIJ6"/>
<dbReference type="Proteomes" id="UP000499080">
    <property type="component" value="Unassembled WGS sequence"/>
</dbReference>